<feature type="transmembrane region" description="Helical" evidence="6">
    <location>
        <begin position="239"/>
        <end position="262"/>
    </location>
</feature>
<evidence type="ECO:0000256" key="3">
    <source>
        <dbReference type="ARBA" id="ARBA00022692"/>
    </source>
</evidence>
<feature type="transmembrane region" description="Helical" evidence="6">
    <location>
        <begin position="167"/>
        <end position="188"/>
    </location>
</feature>
<dbReference type="Proteomes" id="UP001342418">
    <property type="component" value="Chromosome"/>
</dbReference>
<feature type="transmembrane region" description="Helical" evidence="6">
    <location>
        <begin position="141"/>
        <end position="161"/>
    </location>
</feature>
<feature type="transmembrane region" description="Helical" evidence="6">
    <location>
        <begin position="348"/>
        <end position="366"/>
    </location>
</feature>
<feature type="transmembrane region" description="Helical" evidence="6">
    <location>
        <begin position="309"/>
        <end position="327"/>
    </location>
</feature>
<feature type="transmembrane region" description="Helical" evidence="6">
    <location>
        <begin position="378"/>
        <end position="398"/>
    </location>
</feature>
<feature type="transmembrane region" description="Helical" evidence="6">
    <location>
        <begin position="72"/>
        <end position="99"/>
    </location>
</feature>
<feature type="transmembrane region" description="Helical" evidence="6">
    <location>
        <begin position="105"/>
        <end position="129"/>
    </location>
</feature>
<proteinExistence type="predicted"/>
<dbReference type="PANTHER" id="PTHR30250:SF11">
    <property type="entry name" value="O-ANTIGEN TRANSPORTER-RELATED"/>
    <property type="match status" value="1"/>
</dbReference>
<feature type="transmembrane region" description="Helical" evidence="6">
    <location>
        <begin position="283"/>
        <end position="303"/>
    </location>
</feature>
<keyword evidence="4 6" id="KW-1133">Transmembrane helix</keyword>
<feature type="transmembrane region" description="Helical" evidence="6">
    <location>
        <begin position="12"/>
        <end position="31"/>
    </location>
</feature>
<evidence type="ECO:0000256" key="2">
    <source>
        <dbReference type="ARBA" id="ARBA00022475"/>
    </source>
</evidence>
<dbReference type="EMBL" id="CP030941">
    <property type="protein sequence ID" value="UUP18405.1"/>
    <property type="molecule type" value="Genomic_DNA"/>
</dbReference>
<dbReference type="PANTHER" id="PTHR30250">
    <property type="entry name" value="PST FAMILY PREDICTED COLANIC ACID TRANSPORTER"/>
    <property type="match status" value="1"/>
</dbReference>
<name>A0ABY5MK96_9HYPH</name>
<evidence type="ECO:0000256" key="1">
    <source>
        <dbReference type="ARBA" id="ARBA00004651"/>
    </source>
</evidence>
<evidence type="ECO:0000256" key="6">
    <source>
        <dbReference type="SAM" id="Phobius"/>
    </source>
</evidence>
<sequence length="405" mass="43760">MRDYFSAISGSAGRLVFSLAYFVVLANALTISEFGVFATASATGVMLSRILGFGFIAPLYRIATVKPRLLGAYTVGFLAMSALSLPVVAVAGGVMYLIFFRVDMAPAAFALVIAAEALLWRLAEAAIIVNNGLNRFGRGAFLVIFGTAIRAAAALAFALLATRDLWIWTQFYVAANALSLLVAATFFYPWQRLRFTPRLYMRRLSDAAYVAGAEILFYLQMELDKLLVLALGGPHLAGIYAIIMRLVDLTAIPVRTFSMLLVQKMMRAPDMLRPIGTRLGIEAGIFAVSTLALLSLAVLLYFAPGILGSNVAEAAPLVILALAVPGLRNLVEYQAELLFARGQTAIRALNLVLLAGIKAVALAYILERHDLARDLVPALNWAFLMIYAASAALTYSALRLPAKRV</sequence>
<comment type="subcellular location">
    <subcellularLocation>
        <location evidence="1">Cell membrane</location>
        <topology evidence="1">Multi-pass membrane protein</topology>
    </subcellularLocation>
</comment>
<keyword evidence="8" id="KW-1185">Reference proteome</keyword>
<evidence type="ECO:0000313" key="7">
    <source>
        <dbReference type="EMBL" id="UUP18405.1"/>
    </source>
</evidence>
<feature type="transmembrane region" description="Helical" evidence="6">
    <location>
        <begin position="37"/>
        <end position="60"/>
    </location>
</feature>
<accession>A0ABY5MK96</accession>
<keyword evidence="2" id="KW-1003">Cell membrane</keyword>
<evidence type="ECO:0008006" key="9">
    <source>
        <dbReference type="Google" id="ProtNLM"/>
    </source>
</evidence>
<evidence type="ECO:0000256" key="5">
    <source>
        <dbReference type="ARBA" id="ARBA00023136"/>
    </source>
</evidence>
<evidence type="ECO:0000313" key="8">
    <source>
        <dbReference type="Proteomes" id="UP001342418"/>
    </source>
</evidence>
<keyword evidence="3 6" id="KW-0812">Transmembrane</keyword>
<reference evidence="7 8" key="1">
    <citation type="submission" date="2018-07" db="EMBL/GenBank/DDBJ databases">
        <title>Genome sequence of Nitratireductor thuwali#1536.</title>
        <authorList>
            <person name="Michoud G."/>
            <person name="Merlino G."/>
            <person name="Sefrji F.O."/>
            <person name="Daffonchio D."/>
        </authorList>
    </citation>
    <scope>NUCLEOTIDE SEQUENCE [LARGE SCALE GENOMIC DNA]</scope>
    <source>
        <strain evidence="8">Nit1536</strain>
    </source>
</reference>
<organism evidence="7 8">
    <name type="scientific">Nitratireductor thuwali</name>
    <dbReference type="NCBI Taxonomy" id="2267699"/>
    <lineage>
        <taxon>Bacteria</taxon>
        <taxon>Pseudomonadati</taxon>
        <taxon>Pseudomonadota</taxon>
        <taxon>Alphaproteobacteria</taxon>
        <taxon>Hyphomicrobiales</taxon>
        <taxon>Phyllobacteriaceae</taxon>
        <taxon>Nitratireductor</taxon>
    </lineage>
</organism>
<protein>
    <recommendedName>
        <fullName evidence="9">Transporter</fullName>
    </recommendedName>
</protein>
<evidence type="ECO:0000256" key="4">
    <source>
        <dbReference type="ARBA" id="ARBA00022989"/>
    </source>
</evidence>
<dbReference type="InterPro" id="IPR050833">
    <property type="entry name" value="Poly_Biosynth_Transport"/>
</dbReference>
<gene>
    <name evidence="7" type="ORF">NTH_02886</name>
</gene>
<keyword evidence="5 6" id="KW-0472">Membrane</keyword>